<dbReference type="Proteomes" id="UP001432251">
    <property type="component" value="Chromosome"/>
</dbReference>
<dbReference type="EMBL" id="CP146022">
    <property type="protein sequence ID" value="WWQ62012.1"/>
    <property type="molecule type" value="Genomic_DNA"/>
</dbReference>
<keyword evidence="2" id="KW-1185">Reference proteome</keyword>
<name>A0ACD5A4B1_9ACTN</name>
<evidence type="ECO:0000313" key="2">
    <source>
        <dbReference type="Proteomes" id="UP001432251"/>
    </source>
</evidence>
<gene>
    <name evidence="1" type="ORF">V2W30_00590</name>
</gene>
<proteinExistence type="predicted"/>
<organism evidence="1 2">
    <name type="scientific">Streptomyces citrinus</name>
    <dbReference type="NCBI Taxonomy" id="3118173"/>
    <lineage>
        <taxon>Bacteria</taxon>
        <taxon>Bacillati</taxon>
        <taxon>Actinomycetota</taxon>
        <taxon>Actinomycetes</taxon>
        <taxon>Kitasatosporales</taxon>
        <taxon>Streptomycetaceae</taxon>
        <taxon>Streptomyces</taxon>
    </lineage>
</organism>
<protein>
    <submittedName>
        <fullName evidence="1">Uncharacterized protein</fullName>
    </submittedName>
</protein>
<reference evidence="1" key="1">
    <citation type="journal article" date="2025" name="Int. J. Syst. Evol. Microbiol.">
        <title>Streptomyces citrinus sp. nov., with yellow diffusible pigment.</title>
        <authorList>
            <person name="He Y."/>
            <person name="Yang E."/>
            <person name="Xu J."/>
            <person name="Sun Y."/>
            <person name="Sun L."/>
        </authorList>
    </citation>
    <scope>NUCLEOTIDE SEQUENCE</scope>
    <source>
        <strain evidence="1">Q6</strain>
    </source>
</reference>
<evidence type="ECO:0000313" key="1">
    <source>
        <dbReference type="EMBL" id="WWQ62012.1"/>
    </source>
</evidence>
<sequence length="73" mass="7396">MAPFRDRHLAVFFIVLMYVLIGALLAGLIGAVLAGGGLGGTLAAVAGGLLGAAFAAWQIRRTPAAERADDNTS</sequence>
<accession>A0ACD5A4B1</accession>